<sequence>MLLVIDNYDSFTYNLVQILGQLLREAGRTDVPLRVVRNDAVDLEDIMAMEPSAVVISPGPGRPEEAGITIPVIRALSGRTPLLGVCLGHQAIAAAFGGRVVRAGRLMHGKASPVLHQGDALFAGLPSPFMAGRYHSLLVAEPLPEPLMVTARTPEGEIMALRHRHHPTFGIQFHPESVLTPEGVRLLRNFLRIAGYLDPAPAISSGSLRGGGSR</sequence>
<dbReference type="InterPro" id="IPR006221">
    <property type="entry name" value="TrpG/PapA_dom"/>
</dbReference>
<dbReference type="GO" id="GO:0000162">
    <property type="term" value="P:L-tryptophan biosynthetic process"/>
    <property type="evidence" value="ECO:0007669"/>
    <property type="project" value="TreeGrafter"/>
</dbReference>
<dbReference type="InParanoid" id="A0A212R683"/>
<dbReference type="PRINTS" id="PR00097">
    <property type="entry name" value="ANTSNTHASEII"/>
</dbReference>
<dbReference type="FunCoup" id="A0A212R683">
    <property type="interactions" value="313"/>
</dbReference>
<dbReference type="InterPro" id="IPR029062">
    <property type="entry name" value="Class_I_gatase-like"/>
</dbReference>
<keyword evidence="1" id="KW-0315">Glutamine amidotransferase</keyword>
<evidence type="ECO:0000259" key="2">
    <source>
        <dbReference type="Pfam" id="PF00117"/>
    </source>
</evidence>
<dbReference type="PRINTS" id="PR00096">
    <property type="entry name" value="GATASE"/>
</dbReference>
<feature type="domain" description="Glutamine amidotransferase" evidence="2">
    <location>
        <begin position="3"/>
        <end position="192"/>
    </location>
</feature>
<gene>
    <name evidence="3" type="ORF">SAMN02746019_00013760</name>
</gene>
<dbReference type="OrthoDB" id="9804328at2"/>
<organism evidence="3 4">
    <name type="scientific">Thermoflexus hugenholtzii JAD2</name>
    <dbReference type="NCBI Taxonomy" id="877466"/>
    <lineage>
        <taxon>Bacteria</taxon>
        <taxon>Bacillati</taxon>
        <taxon>Chloroflexota</taxon>
        <taxon>Thermoflexia</taxon>
        <taxon>Thermoflexales</taxon>
        <taxon>Thermoflexaceae</taxon>
        <taxon>Thermoflexus</taxon>
    </lineage>
</organism>
<dbReference type="FunFam" id="3.40.50.880:FF:000003">
    <property type="entry name" value="Anthranilate synthase component II"/>
    <property type="match status" value="1"/>
</dbReference>
<evidence type="ECO:0000256" key="1">
    <source>
        <dbReference type="ARBA" id="ARBA00022962"/>
    </source>
</evidence>
<name>A0A212R683_9CHLR</name>
<dbReference type="GO" id="GO:0005829">
    <property type="term" value="C:cytosol"/>
    <property type="evidence" value="ECO:0007669"/>
    <property type="project" value="TreeGrafter"/>
</dbReference>
<dbReference type="Pfam" id="PF00117">
    <property type="entry name" value="GATase"/>
    <property type="match status" value="1"/>
</dbReference>
<accession>A0A212R683</accession>
<dbReference type="EMBL" id="FYEK01000032">
    <property type="protein sequence ID" value="SNB67662.1"/>
    <property type="molecule type" value="Genomic_DNA"/>
</dbReference>
<dbReference type="RefSeq" id="WP_088571549.1">
    <property type="nucleotide sequence ID" value="NZ_FYEK01000032.1"/>
</dbReference>
<protein>
    <submittedName>
        <fullName evidence="3">Anthranilate synthase component 2</fullName>
    </submittedName>
</protein>
<evidence type="ECO:0000313" key="3">
    <source>
        <dbReference type="EMBL" id="SNB67662.1"/>
    </source>
</evidence>
<dbReference type="Proteomes" id="UP000197025">
    <property type="component" value="Unassembled WGS sequence"/>
</dbReference>
<dbReference type="NCBIfam" id="TIGR00566">
    <property type="entry name" value="trpG_papA"/>
    <property type="match status" value="1"/>
</dbReference>
<dbReference type="PANTHER" id="PTHR43418">
    <property type="entry name" value="MULTIFUNCTIONAL TRYPTOPHAN BIOSYNTHESIS PROTEIN-RELATED"/>
    <property type="match status" value="1"/>
</dbReference>
<reference evidence="4" key="1">
    <citation type="submission" date="2017-06" db="EMBL/GenBank/DDBJ databases">
        <authorList>
            <person name="Varghese N."/>
            <person name="Submissions S."/>
        </authorList>
    </citation>
    <scope>NUCLEOTIDE SEQUENCE [LARGE SCALE GENOMIC DNA]</scope>
    <source>
        <strain evidence="4">JAD2</strain>
    </source>
</reference>
<keyword evidence="4" id="KW-1185">Reference proteome</keyword>
<dbReference type="PRINTS" id="PR00099">
    <property type="entry name" value="CPSGATASE"/>
</dbReference>
<dbReference type="PROSITE" id="PS51273">
    <property type="entry name" value="GATASE_TYPE_1"/>
    <property type="match status" value="1"/>
</dbReference>
<dbReference type="CDD" id="cd01743">
    <property type="entry name" value="GATase1_Anthranilate_Synthase"/>
    <property type="match status" value="1"/>
</dbReference>
<dbReference type="Gene3D" id="3.40.50.880">
    <property type="match status" value="1"/>
</dbReference>
<dbReference type="GO" id="GO:0004049">
    <property type="term" value="F:anthranilate synthase activity"/>
    <property type="evidence" value="ECO:0007669"/>
    <property type="project" value="TreeGrafter"/>
</dbReference>
<dbReference type="PANTHER" id="PTHR43418:SF4">
    <property type="entry name" value="MULTIFUNCTIONAL TRYPTOPHAN BIOSYNTHESIS PROTEIN"/>
    <property type="match status" value="1"/>
</dbReference>
<dbReference type="InterPro" id="IPR017926">
    <property type="entry name" value="GATASE"/>
</dbReference>
<dbReference type="InterPro" id="IPR050472">
    <property type="entry name" value="Anth_synth/Amidotransfase"/>
</dbReference>
<dbReference type="SUPFAM" id="SSF52317">
    <property type="entry name" value="Class I glutamine amidotransferase-like"/>
    <property type="match status" value="1"/>
</dbReference>
<dbReference type="AlphaFoldDB" id="A0A212R683"/>
<evidence type="ECO:0000313" key="4">
    <source>
        <dbReference type="Proteomes" id="UP000197025"/>
    </source>
</evidence>
<proteinExistence type="predicted"/>